<dbReference type="PIRSF" id="PIRSF017126">
    <property type="entry name" value="Condensin_H"/>
    <property type="match status" value="1"/>
</dbReference>
<keyword evidence="9 11" id="KW-0226">DNA condensation</keyword>
<gene>
    <name evidence="13" type="ORF">QBC42DRAFT_249097</name>
</gene>
<feature type="region of interest" description="Disordered" evidence="12">
    <location>
        <begin position="294"/>
        <end position="352"/>
    </location>
</feature>
<evidence type="ECO:0000256" key="5">
    <source>
        <dbReference type="ARBA" id="ARBA00022454"/>
    </source>
</evidence>
<evidence type="ECO:0000313" key="13">
    <source>
        <dbReference type="EMBL" id="KAK4464833.1"/>
    </source>
</evidence>
<dbReference type="GO" id="GO:0051301">
    <property type="term" value="P:cell division"/>
    <property type="evidence" value="ECO:0007669"/>
    <property type="project" value="UniProtKB-KW"/>
</dbReference>
<evidence type="ECO:0000256" key="9">
    <source>
        <dbReference type="ARBA" id="ARBA00023067"/>
    </source>
</evidence>
<keyword evidence="8 11" id="KW-0498">Mitosis</keyword>
<evidence type="ECO:0000256" key="2">
    <source>
        <dbReference type="ARBA" id="ARBA00004496"/>
    </source>
</evidence>
<feature type="compositionally biased region" description="Acidic residues" evidence="12">
    <location>
        <begin position="209"/>
        <end position="223"/>
    </location>
</feature>
<name>A0AAV9HZ62_9PEZI</name>
<proteinExistence type="inferred from homology"/>
<keyword evidence="6" id="KW-0963">Cytoplasm</keyword>
<feature type="region of interest" description="Disordered" evidence="12">
    <location>
        <begin position="1"/>
        <end position="98"/>
    </location>
</feature>
<dbReference type="Pfam" id="PF05786">
    <property type="entry name" value="Cnd2"/>
    <property type="match status" value="1"/>
</dbReference>
<evidence type="ECO:0000256" key="4">
    <source>
        <dbReference type="ARBA" id="ARBA00016065"/>
    </source>
</evidence>
<dbReference type="GO" id="GO:0007076">
    <property type="term" value="P:mitotic chromosome condensation"/>
    <property type="evidence" value="ECO:0007669"/>
    <property type="project" value="InterPro"/>
</dbReference>
<dbReference type="GO" id="GO:0005737">
    <property type="term" value="C:cytoplasm"/>
    <property type="evidence" value="ECO:0007669"/>
    <property type="project" value="UniProtKB-SubCell"/>
</dbReference>
<sequence>MPRSSGASRRSMSRVPSGSLGASPFKSPVKMPLNDDAHEKAQRSHGRKALHEAQINQLKAAATGGTPRRSSHGLADLENTDTPGSNPRTPRQRRHRESLLEDDDVIIGGKAVTPMKRVPILANFEEWMKMATDNKINAANSWNFALIDYFHDMSLLKEGDGVNFQKASCTLDGCVKIYTSRVDSVATETGKLLSGLADSREGKKRNREGDEEDDEEDEVDEDGNVQKKPKKKSQRSSEATLAPSFASLQLKKFELEFGVDPLFKKASADFDEGGAKGLLLNHLMIDSQGRIVFDSSDDANDAGDSTSKTRQNTAEGEEEEEEEGGPAEERDMDVSMEDRDETPIPSIEEEDEADVEIDVVGLGQRFFPDLSRLETMDVCPSLKTFDLGDPSGSLDIPFLRAPEDWRQEQEKEKTPGSRLGDKSAMFIDEENPLGFDDYDGLGDFDLGADVDFGEGGEAWAREAALEPQMMRVFDAGLGLGDGAGGEEGEGDGVDMMDAANGGDFIISMTHSQKADKVHEDILSYFDQALQKNWSSAEHWRIRKIKDINKPLEPTKVRKEKQPFEIDFASPLDPAVAEVIYTQASSNSTISLAKKDWKSKSRNLLPDDKHFSSKQLLNLFLKPKARMNNRRRAINSSRIGNIDSHQRPNDVPEGEMDEAFWAAQKAPAVDAPSPNSDDMALPQGDYDANFFQDDALPFAGGIDDDDDMDDEFADAREHFSPETGLGGGLTEVGMTGAFNGMTVTNPADLAFGTMLVTQSRRVRPEYVQYARVAKKVDVRRLKEEIWKGMGLEALLESEQPPIPSIEPSDAGVPAAADASTLKFTEVMNDLQRVYPKPVMDDISTSYCFICVLHLANEKGLVIEKTDELNELYIKKDWSAEITEPGE</sequence>
<feature type="compositionally biased region" description="Basic and acidic residues" evidence="12">
    <location>
        <begin position="33"/>
        <end position="42"/>
    </location>
</feature>
<dbReference type="PANTHER" id="PTHR13108">
    <property type="entry name" value="CONDENSIN COMPLEX SUBUNIT 2"/>
    <property type="match status" value="1"/>
</dbReference>
<comment type="similarity">
    <text evidence="3 11">Belongs to the CND2 (condensin subunit 2) family.</text>
</comment>
<comment type="function">
    <text evidence="11">Regulatory subunit of the condensin complex, a complex required for conversion of interphase chromatin into mitotic-like condense chromosomes.</text>
</comment>
<dbReference type="GO" id="GO:0000796">
    <property type="term" value="C:condensin complex"/>
    <property type="evidence" value="ECO:0007669"/>
    <property type="project" value="InterPro"/>
</dbReference>
<evidence type="ECO:0000256" key="12">
    <source>
        <dbReference type="SAM" id="MobiDB-lite"/>
    </source>
</evidence>
<dbReference type="InterPro" id="IPR022816">
    <property type="entry name" value="Condensin_barren_su2"/>
</dbReference>
<accession>A0AAV9HZ62</accession>
<reference evidence="13" key="1">
    <citation type="journal article" date="2023" name="Mol. Phylogenet. Evol.">
        <title>Genome-scale phylogeny and comparative genomics of the fungal order Sordariales.</title>
        <authorList>
            <person name="Hensen N."/>
            <person name="Bonometti L."/>
            <person name="Westerberg I."/>
            <person name="Brannstrom I.O."/>
            <person name="Guillou S."/>
            <person name="Cros-Aarteil S."/>
            <person name="Calhoun S."/>
            <person name="Haridas S."/>
            <person name="Kuo A."/>
            <person name="Mondo S."/>
            <person name="Pangilinan J."/>
            <person name="Riley R."/>
            <person name="LaButti K."/>
            <person name="Andreopoulos B."/>
            <person name="Lipzen A."/>
            <person name="Chen C."/>
            <person name="Yan M."/>
            <person name="Daum C."/>
            <person name="Ng V."/>
            <person name="Clum A."/>
            <person name="Steindorff A."/>
            <person name="Ohm R.A."/>
            <person name="Martin F."/>
            <person name="Silar P."/>
            <person name="Natvig D.O."/>
            <person name="Lalanne C."/>
            <person name="Gautier V."/>
            <person name="Ament-Velasquez S.L."/>
            <person name="Kruys A."/>
            <person name="Hutchinson M.I."/>
            <person name="Powell A.J."/>
            <person name="Barry K."/>
            <person name="Miller A.N."/>
            <person name="Grigoriev I.V."/>
            <person name="Debuchy R."/>
            <person name="Gladieux P."/>
            <person name="Hiltunen Thoren M."/>
            <person name="Johannesson H."/>
        </authorList>
    </citation>
    <scope>NUCLEOTIDE SEQUENCE</scope>
    <source>
        <strain evidence="13">PSN324</strain>
    </source>
</reference>
<dbReference type="EMBL" id="MU864944">
    <property type="protein sequence ID" value="KAK4464833.1"/>
    <property type="molecule type" value="Genomic_DNA"/>
</dbReference>
<reference evidence="13" key="2">
    <citation type="submission" date="2023-06" db="EMBL/GenBank/DDBJ databases">
        <authorList>
            <consortium name="Lawrence Berkeley National Laboratory"/>
            <person name="Mondo S.J."/>
            <person name="Hensen N."/>
            <person name="Bonometti L."/>
            <person name="Westerberg I."/>
            <person name="Brannstrom I.O."/>
            <person name="Guillou S."/>
            <person name="Cros-Aarteil S."/>
            <person name="Calhoun S."/>
            <person name="Haridas S."/>
            <person name="Kuo A."/>
            <person name="Pangilinan J."/>
            <person name="Riley R."/>
            <person name="Labutti K."/>
            <person name="Andreopoulos B."/>
            <person name="Lipzen A."/>
            <person name="Chen C."/>
            <person name="Yanf M."/>
            <person name="Daum C."/>
            <person name="Ng V."/>
            <person name="Clum A."/>
            <person name="Steindorff A."/>
            <person name="Ohm R."/>
            <person name="Martin F."/>
            <person name="Silar P."/>
            <person name="Natvig D."/>
            <person name="Lalanne C."/>
            <person name="Gautier V."/>
            <person name="Ament-Velasquez S.L."/>
            <person name="Kruys A."/>
            <person name="Hutchinson M.I."/>
            <person name="Powell A.J."/>
            <person name="Barry K."/>
            <person name="Miller A.N."/>
            <person name="Grigoriev I.V."/>
            <person name="Debuchy R."/>
            <person name="Gladieux P."/>
            <person name="Thoren M.H."/>
            <person name="Johannesson H."/>
        </authorList>
    </citation>
    <scope>NUCLEOTIDE SEQUENCE</scope>
    <source>
        <strain evidence="13">PSN324</strain>
    </source>
</reference>
<keyword evidence="14" id="KW-1185">Reference proteome</keyword>
<dbReference type="Proteomes" id="UP001321749">
    <property type="component" value="Unassembled WGS sequence"/>
</dbReference>
<feature type="region of interest" description="Disordered" evidence="12">
    <location>
        <begin position="197"/>
        <end position="240"/>
    </location>
</feature>
<dbReference type="PANTHER" id="PTHR13108:SF9">
    <property type="entry name" value="CONDENSIN COMPLEX SUBUNIT 2"/>
    <property type="match status" value="1"/>
</dbReference>
<keyword evidence="7 11" id="KW-0132">Cell division</keyword>
<evidence type="ECO:0000313" key="14">
    <source>
        <dbReference type="Proteomes" id="UP001321749"/>
    </source>
</evidence>
<protein>
    <recommendedName>
        <fullName evidence="4 11">Condensin complex subunit 2</fullName>
    </recommendedName>
</protein>
<evidence type="ECO:0000256" key="10">
    <source>
        <dbReference type="ARBA" id="ARBA00023306"/>
    </source>
</evidence>
<evidence type="ECO:0000256" key="3">
    <source>
        <dbReference type="ARBA" id="ARBA00009471"/>
    </source>
</evidence>
<feature type="compositionally biased region" description="Low complexity" evidence="12">
    <location>
        <begin position="1"/>
        <end position="14"/>
    </location>
</feature>
<evidence type="ECO:0000256" key="1">
    <source>
        <dbReference type="ARBA" id="ARBA00004286"/>
    </source>
</evidence>
<keyword evidence="10 11" id="KW-0131">Cell cycle</keyword>
<feature type="compositionally biased region" description="Acidic residues" evidence="12">
    <location>
        <begin position="315"/>
        <end position="326"/>
    </location>
</feature>
<dbReference type="GO" id="GO:0003682">
    <property type="term" value="F:chromatin binding"/>
    <property type="evidence" value="ECO:0007669"/>
    <property type="project" value="TreeGrafter"/>
</dbReference>
<organism evidence="13 14">
    <name type="scientific">Cladorrhinum samala</name>
    <dbReference type="NCBI Taxonomy" id="585594"/>
    <lineage>
        <taxon>Eukaryota</taxon>
        <taxon>Fungi</taxon>
        <taxon>Dikarya</taxon>
        <taxon>Ascomycota</taxon>
        <taxon>Pezizomycotina</taxon>
        <taxon>Sordariomycetes</taxon>
        <taxon>Sordariomycetidae</taxon>
        <taxon>Sordariales</taxon>
        <taxon>Podosporaceae</taxon>
        <taxon>Cladorrhinum</taxon>
    </lineage>
</organism>
<feature type="compositionally biased region" description="Basic and acidic residues" evidence="12">
    <location>
        <begin position="327"/>
        <end position="337"/>
    </location>
</feature>
<keyword evidence="5" id="KW-0158">Chromosome</keyword>
<comment type="subcellular location">
    <subcellularLocation>
        <location evidence="1">Chromosome</location>
    </subcellularLocation>
    <subcellularLocation>
        <location evidence="2">Cytoplasm</location>
    </subcellularLocation>
</comment>
<evidence type="ECO:0000256" key="7">
    <source>
        <dbReference type="ARBA" id="ARBA00022618"/>
    </source>
</evidence>
<comment type="caution">
    <text evidence="13">The sequence shown here is derived from an EMBL/GenBank/DDBJ whole genome shotgun (WGS) entry which is preliminary data.</text>
</comment>
<evidence type="ECO:0000256" key="6">
    <source>
        <dbReference type="ARBA" id="ARBA00022490"/>
    </source>
</evidence>
<dbReference type="AlphaFoldDB" id="A0AAV9HZ62"/>
<evidence type="ECO:0000256" key="11">
    <source>
        <dbReference type="PIRNR" id="PIRNR017126"/>
    </source>
</evidence>
<evidence type="ECO:0000256" key="8">
    <source>
        <dbReference type="ARBA" id="ARBA00022776"/>
    </source>
</evidence>
<feature type="compositionally biased region" description="Polar residues" evidence="12">
    <location>
        <begin position="80"/>
        <end position="89"/>
    </location>
</feature>